<dbReference type="InterPro" id="IPR015797">
    <property type="entry name" value="NUDIX_hydrolase-like_dom_sf"/>
</dbReference>
<feature type="domain" description="Nudix hydrolase" evidence="1">
    <location>
        <begin position="33"/>
        <end position="175"/>
    </location>
</feature>
<protein>
    <recommendedName>
        <fullName evidence="1">Nudix hydrolase domain-containing protein</fullName>
    </recommendedName>
</protein>
<gene>
    <name evidence="2" type="ORF">ARMSODRAFT_1079710</name>
</gene>
<evidence type="ECO:0000259" key="1">
    <source>
        <dbReference type="PROSITE" id="PS51462"/>
    </source>
</evidence>
<proteinExistence type="predicted"/>
<dbReference type="PANTHER" id="PTHR12992:SF45">
    <property type="entry name" value="NUDIX HYDROLASE DOMAIN-CONTAINING PROTEIN"/>
    <property type="match status" value="1"/>
</dbReference>
<name>A0A2H3CJI4_9AGAR</name>
<dbReference type="GO" id="GO:0010945">
    <property type="term" value="F:coenzyme A diphosphatase activity"/>
    <property type="evidence" value="ECO:0007669"/>
    <property type="project" value="InterPro"/>
</dbReference>
<keyword evidence="3" id="KW-1185">Reference proteome</keyword>
<dbReference type="Proteomes" id="UP000218334">
    <property type="component" value="Unassembled WGS sequence"/>
</dbReference>
<dbReference type="PANTHER" id="PTHR12992">
    <property type="entry name" value="NUDIX HYDROLASE"/>
    <property type="match status" value="1"/>
</dbReference>
<dbReference type="STRING" id="1076256.A0A2H3CJI4"/>
<dbReference type="SUPFAM" id="SSF55811">
    <property type="entry name" value="Nudix"/>
    <property type="match status" value="1"/>
</dbReference>
<dbReference type="AlphaFoldDB" id="A0A2H3CJI4"/>
<evidence type="ECO:0000313" key="3">
    <source>
        <dbReference type="Proteomes" id="UP000218334"/>
    </source>
</evidence>
<dbReference type="EMBL" id="KZ293417">
    <property type="protein sequence ID" value="PBK75476.1"/>
    <property type="molecule type" value="Genomic_DNA"/>
</dbReference>
<evidence type="ECO:0000313" key="2">
    <source>
        <dbReference type="EMBL" id="PBK75476.1"/>
    </source>
</evidence>
<dbReference type="GO" id="GO:0015938">
    <property type="term" value="P:coenzyme A catabolic process"/>
    <property type="evidence" value="ECO:0007669"/>
    <property type="project" value="TreeGrafter"/>
</dbReference>
<reference evidence="3" key="1">
    <citation type="journal article" date="2017" name="Nat. Ecol. Evol.">
        <title>Genome expansion and lineage-specific genetic innovations in the forest pathogenic fungi Armillaria.</title>
        <authorList>
            <person name="Sipos G."/>
            <person name="Prasanna A.N."/>
            <person name="Walter M.C."/>
            <person name="O'Connor E."/>
            <person name="Balint B."/>
            <person name="Krizsan K."/>
            <person name="Kiss B."/>
            <person name="Hess J."/>
            <person name="Varga T."/>
            <person name="Slot J."/>
            <person name="Riley R."/>
            <person name="Boka B."/>
            <person name="Rigling D."/>
            <person name="Barry K."/>
            <person name="Lee J."/>
            <person name="Mihaltcheva S."/>
            <person name="LaButti K."/>
            <person name="Lipzen A."/>
            <person name="Waldron R."/>
            <person name="Moloney N.M."/>
            <person name="Sperisen C."/>
            <person name="Kredics L."/>
            <person name="Vagvoelgyi C."/>
            <person name="Patrignani A."/>
            <person name="Fitzpatrick D."/>
            <person name="Nagy I."/>
            <person name="Doyle S."/>
            <person name="Anderson J.B."/>
            <person name="Grigoriev I.V."/>
            <person name="Gueldener U."/>
            <person name="Muensterkoetter M."/>
            <person name="Nagy L.G."/>
        </authorList>
    </citation>
    <scope>NUCLEOTIDE SEQUENCE [LARGE SCALE GENOMIC DNA]</scope>
    <source>
        <strain evidence="3">28-4</strain>
    </source>
</reference>
<accession>A0A2H3CJI4</accession>
<sequence>MSLSDWTDWNQAAVARLKSHGIQNIDLSTFPSSSLAAVLVLLYEDAGQLRVLLTTRSKLLRTHAGQTALPGGRVDDTDKDLTHTAYREAHEEVGLPLDCPHIQTLCTFEPFLSLHRLLVTPVVALLTDNSILEGLTASEGEVSRIFSHPLEALLDPMIVKDDALAAFGSDDWFYENELHNTTDSLVPLLGNSPYRMHRFRSTASPVKGLTSDILVCVSSVIGLHPIISSQISIAQLAFDKQPTYERYAPGQPHGFREIIAIVQEQMPSNAKSA</sequence>
<dbReference type="InterPro" id="IPR000086">
    <property type="entry name" value="NUDIX_hydrolase_dom"/>
</dbReference>
<dbReference type="PROSITE" id="PS51462">
    <property type="entry name" value="NUDIX"/>
    <property type="match status" value="1"/>
</dbReference>
<dbReference type="InterPro" id="IPR045121">
    <property type="entry name" value="CoAse"/>
</dbReference>
<dbReference type="Gene3D" id="3.90.79.10">
    <property type="entry name" value="Nucleoside Triphosphate Pyrophosphohydrolase"/>
    <property type="match status" value="1"/>
</dbReference>
<organism evidence="2 3">
    <name type="scientific">Armillaria solidipes</name>
    <dbReference type="NCBI Taxonomy" id="1076256"/>
    <lineage>
        <taxon>Eukaryota</taxon>
        <taxon>Fungi</taxon>
        <taxon>Dikarya</taxon>
        <taxon>Basidiomycota</taxon>
        <taxon>Agaricomycotina</taxon>
        <taxon>Agaricomycetes</taxon>
        <taxon>Agaricomycetidae</taxon>
        <taxon>Agaricales</taxon>
        <taxon>Marasmiineae</taxon>
        <taxon>Physalacriaceae</taxon>
        <taxon>Armillaria</taxon>
    </lineage>
</organism>
<dbReference type="CDD" id="cd03426">
    <property type="entry name" value="NUDIX_CoAse_Nudt7"/>
    <property type="match status" value="1"/>
</dbReference>
<dbReference type="Pfam" id="PF00293">
    <property type="entry name" value="NUDIX"/>
    <property type="match status" value="1"/>
</dbReference>